<feature type="compositionally biased region" description="Pro residues" evidence="1">
    <location>
        <begin position="154"/>
        <end position="164"/>
    </location>
</feature>
<gene>
    <name evidence="3" type="ORF">DR950_04435</name>
</gene>
<keyword evidence="2" id="KW-0812">Transmembrane</keyword>
<dbReference type="AlphaFoldDB" id="A0A372ZN37"/>
<feature type="transmembrane region" description="Helical" evidence="2">
    <location>
        <begin position="12"/>
        <end position="28"/>
    </location>
</feature>
<evidence type="ECO:0000256" key="1">
    <source>
        <dbReference type="SAM" id="MobiDB-lite"/>
    </source>
</evidence>
<dbReference type="Proteomes" id="UP000263377">
    <property type="component" value="Unassembled WGS sequence"/>
</dbReference>
<comment type="caution">
    <text evidence="3">The sequence shown here is derived from an EMBL/GenBank/DDBJ whole genome shotgun (WGS) entry which is preliminary data.</text>
</comment>
<accession>A0A372ZN37</accession>
<feature type="region of interest" description="Disordered" evidence="1">
    <location>
        <begin position="145"/>
        <end position="172"/>
    </location>
</feature>
<organism evidence="3 4">
    <name type="scientific">Kitasatospora xanthocidica</name>
    <dbReference type="NCBI Taxonomy" id="83382"/>
    <lineage>
        <taxon>Bacteria</taxon>
        <taxon>Bacillati</taxon>
        <taxon>Actinomycetota</taxon>
        <taxon>Actinomycetes</taxon>
        <taxon>Kitasatosporales</taxon>
        <taxon>Streptomycetaceae</taxon>
        <taxon>Kitasatospora</taxon>
    </lineage>
</organism>
<keyword evidence="2" id="KW-0472">Membrane</keyword>
<evidence type="ECO:0000256" key="2">
    <source>
        <dbReference type="SAM" id="Phobius"/>
    </source>
</evidence>
<evidence type="ECO:0000313" key="4">
    <source>
        <dbReference type="Proteomes" id="UP000263377"/>
    </source>
</evidence>
<keyword evidence="4" id="KW-1185">Reference proteome</keyword>
<proteinExistence type="predicted"/>
<reference evidence="3 4" key="1">
    <citation type="submission" date="2018-08" db="EMBL/GenBank/DDBJ databases">
        <title>Diversity &amp; Physiological Properties of Lignin-Decomposing Actinobacteria from Soil.</title>
        <authorList>
            <person name="Roh S.G."/>
            <person name="Kim S.B."/>
        </authorList>
    </citation>
    <scope>NUCLEOTIDE SEQUENCE [LARGE SCALE GENOMIC DNA]</scope>
    <source>
        <strain evidence="3 4">MMS17-GH009</strain>
    </source>
</reference>
<feature type="transmembrane region" description="Helical" evidence="2">
    <location>
        <begin position="96"/>
        <end position="114"/>
    </location>
</feature>
<protein>
    <submittedName>
        <fullName evidence="3">Uncharacterized protein</fullName>
    </submittedName>
</protein>
<sequence>MAAPRTPAARLFAFEASSTLLFAVPMLVVTTSGRPSVPEWAQLLGLALLLTMIAALVHTCRLTTAEGLRLVTGGAAGQGGRAAGRLRQQAGAERRLAWLLVLYPAVLAVLLPVPDTWVRFWFWSTVLLGLSAMLSLGSLLRGAGHPDRRHGGLPTPPDPTPPNSVDPVARPR</sequence>
<evidence type="ECO:0000313" key="3">
    <source>
        <dbReference type="EMBL" id="RGD57141.1"/>
    </source>
</evidence>
<feature type="transmembrane region" description="Helical" evidence="2">
    <location>
        <begin position="40"/>
        <end position="60"/>
    </location>
</feature>
<name>A0A372ZN37_9ACTN</name>
<dbReference type="RefSeq" id="WP_117485919.1">
    <property type="nucleotide sequence ID" value="NZ_QVIG01000001.1"/>
</dbReference>
<feature type="transmembrane region" description="Helical" evidence="2">
    <location>
        <begin position="120"/>
        <end position="140"/>
    </location>
</feature>
<keyword evidence="2" id="KW-1133">Transmembrane helix</keyword>
<dbReference type="EMBL" id="QVIG01000001">
    <property type="protein sequence ID" value="RGD57141.1"/>
    <property type="molecule type" value="Genomic_DNA"/>
</dbReference>